<evidence type="ECO:0000259" key="1">
    <source>
        <dbReference type="Pfam" id="PF00534"/>
    </source>
</evidence>
<dbReference type="SUPFAM" id="SSF53756">
    <property type="entry name" value="UDP-Glycosyltransferase/glycogen phosphorylase"/>
    <property type="match status" value="1"/>
</dbReference>
<name>A0A0F9F4N8_9ZZZZ</name>
<gene>
    <name evidence="2" type="ORF">LCGC14_1995420</name>
</gene>
<dbReference type="InterPro" id="IPR001296">
    <property type="entry name" value="Glyco_trans_1"/>
</dbReference>
<dbReference type="GO" id="GO:0016757">
    <property type="term" value="F:glycosyltransferase activity"/>
    <property type="evidence" value="ECO:0007669"/>
    <property type="project" value="InterPro"/>
</dbReference>
<dbReference type="Pfam" id="PF00534">
    <property type="entry name" value="Glycos_transf_1"/>
    <property type="match status" value="1"/>
</dbReference>
<reference evidence="2" key="1">
    <citation type="journal article" date="2015" name="Nature">
        <title>Complex archaea that bridge the gap between prokaryotes and eukaryotes.</title>
        <authorList>
            <person name="Spang A."/>
            <person name="Saw J.H."/>
            <person name="Jorgensen S.L."/>
            <person name="Zaremba-Niedzwiedzka K."/>
            <person name="Martijn J."/>
            <person name="Lind A.E."/>
            <person name="van Eijk R."/>
            <person name="Schleper C."/>
            <person name="Guy L."/>
            <person name="Ettema T.J."/>
        </authorList>
    </citation>
    <scope>NUCLEOTIDE SEQUENCE</scope>
</reference>
<evidence type="ECO:0000313" key="2">
    <source>
        <dbReference type="EMBL" id="KKL81374.1"/>
    </source>
</evidence>
<dbReference type="PANTHER" id="PTHR12526">
    <property type="entry name" value="GLYCOSYLTRANSFERASE"/>
    <property type="match status" value="1"/>
</dbReference>
<dbReference type="AlphaFoldDB" id="A0A0F9F4N8"/>
<protein>
    <recommendedName>
        <fullName evidence="1">Glycosyl transferase family 1 domain-containing protein</fullName>
    </recommendedName>
</protein>
<sequence>MRQPVPILFLSDAPDLPTGLARISRDLAIRLSGEPTFRVGFLGLHGTGNRSLPFPQYHVQEESGLWGETTLDRAWDDFAGAEKGIIFTIWDVSRTSWLARPQQWLPPKARIREWLDKRRSSFSLWGYFPTDAVGPGGRFTTLAVDAYQGYDRRLWYSRGALEAAQRSLPDTRGDDWLPHGLDLSVFKPTPMGEARKVFHPRVGEHDFLLGAVATNQPRKDFGLLFETAYLLREALGGQFHLWLHTDMEVRYWNVHALIADYKLGEHCTITTHEAPDEEMAIRYSACNATMAPGLGEGFGYPIVESLACGTPVAHVKYAGGAELIHNQGWLVNPIGWRLEGQHNAQRPFVKPQDFAEVLLKMGDQRTEGCREMVEHLSWERLWPAVWRKWFLGGLA</sequence>
<feature type="domain" description="Glycosyl transferase family 1" evidence="1">
    <location>
        <begin position="207"/>
        <end position="331"/>
    </location>
</feature>
<dbReference type="Gene3D" id="3.40.50.2000">
    <property type="entry name" value="Glycogen Phosphorylase B"/>
    <property type="match status" value="1"/>
</dbReference>
<proteinExistence type="predicted"/>
<organism evidence="2">
    <name type="scientific">marine sediment metagenome</name>
    <dbReference type="NCBI Taxonomy" id="412755"/>
    <lineage>
        <taxon>unclassified sequences</taxon>
        <taxon>metagenomes</taxon>
        <taxon>ecological metagenomes</taxon>
    </lineage>
</organism>
<accession>A0A0F9F4N8</accession>
<comment type="caution">
    <text evidence="2">The sequence shown here is derived from an EMBL/GenBank/DDBJ whole genome shotgun (WGS) entry which is preliminary data.</text>
</comment>
<dbReference type="EMBL" id="LAZR01022581">
    <property type="protein sequence ID" value="KKL81374.1"/>
    <property type="molecule type" value="Genomic_DNA"/>
</dbReference>